<dbReference type="InterPro" id="IPR001680">
    <property type="entry name" value="WD40_rpt"/>
</dbReference>
<keyword evidence="1 3" id="KW-0853">WD repeat</keyword>
<keyword evidence="7" id="KW-1185">Reference proteome</keyword>
<evidence type="ECO:0000256" key="2">
    <source>
        <dbReference type="ARBA" id="ARBA00022737"/>
    </source>
</evidence>
<organism evidence="6 7">
    <name type="scientific">Marchantia polymorpha subsp. ruderalis</name>
    <dbReference type="NCBI Taxonomy" id="1480154"/>
    <lineage>
        <taxon>Eukaryota</taxon>
        <taxon>Viridiplantae</taxon>
        <taxon>Streptophyta</taxon>
        <taxon>Embryophyta</taxon>
        <taxon>Marchantiophyta</taxon>
        <taxon>Marchantiopsida</taxon>
        <taxon>Marchantiidae</taxon>
        <taxon>Marchantiales</taxon>
        <taxon>Marchantiaceae</taxon>
        <taxon>Marchantia</taxon>
    </lineage>
</organism>
<evidence type="ECO:0008006" key="8">
    <source>
        <dbReference type="Google" id="ProtNLM"/>
    </source>
</evidence>
<dbReference type="PROSITE" id="PS00678">
    <property type="entry name" value="WD_REPEATS_1"/>
    <property type="match status" value="1"/>
</dbReference>
<evidence type="ECO:0000256" key="1">
    <source>
        <dbReference type="ARBA" id="ARBA00022574"/>
    </source>
</evidence>
<name>A0A176VP23_MARPO</name>
<dbReference type="PANTHER" id="PTHR19848">
    <property type="entry name" value="WD40 REPEAT PROTEIN"/>
    <property type="match status" value="1"/>
</dbReference>
<dbReference type="SUPFAM" id="SSF50978">
    <property type="entry name" value="WD40 repeat-like"/>
    <property type="match status" value="1"/>
</dbReference>
<evidence type="ECO:0000313" key="6">
    <source>
        <dbReference type="EMBL" id="OAE21725.1"/>
    </source>
</evidence>
<accession>A0A176VP23</accession>
<dbReference type="InterPro" id="IPR036047">
    <property type="entry name" value="F-box-like_dom_sf"/>
</dbReference>
<reference evidence="6" key="1">
    <citation type="submission" date="2016-03" db="EMBL/GenBank/DDBJ databases">
        <title>Mechanisms controlling the formation of the plant cell surface in tip-growing cells are functionally conserved among land plants.</title>
        <authorList>
            <person name="Honkanen S."/>
            <person name="Jones V.A."/>
            <person name="Morieri G."/>
            <person name="Champion C."/>
            <person name="Hetherington A.J."/>
            <person name="Kelly S."/>
            <person name="Saint-Marcoux D."/>
            <person name="Proust H."/>
            <person name="Prescott H."/>
            <person name="Dolan L."/>
        </authorList>
    </citation>
    <scope>NUCLEOTIDE SEQUENCE [LARGE SCALE GENOMIC DNA]</scope>
    <source>
        <tissue evidence="6">Whole gametophyte</tissue>
    </source>
</reference>
<keyword evidence="2" id="KW-0677">Repeat</keyword>
<sequence>MSTVLFFARWWCGVGGGRGGGGFYPPDRISSREAAGGLGLGRTTEWSGARRAKKNKCLFEGFGCADERFQPGSGSLEVGRADSLLRSFRPVMDVDHRTGGRSREKWIGKMNVDIKYEVGGESVENSTEKMDEDVRVGNCAECGGNSGAEVECEHTDGRKTNVKDLDMDTLVMCAGRLQVRDLANMAAVCHQFRTAAYADVVWEAQCRTQWPPQKASWGGTFQFCGGRDAFVGRYHASRQFRYSDPVDWPYHLSNSPITHILLENKSIAVSQGSNILVLNIGGPSEQPEVVRMLRDHNARITCMRLFPQELVTSAFRNGVMGPENSVLVTSSSDHTIRLWGNGRPRTFRGHNVGVNTLADRLVGGGRGSSAVLASGGEDGRIRLWSLSSTGGNRGKSPLVATFHAHSESVKELIVVGRNDSLLASTSKASSSKIRVWDTHANTTQGACVGSVSGPEGVPVKLLSDGGTCFVAGATKAVAVDLRTMSTVATVAVDECGICSFARSSTGFVFGTGSYDGTAKMWDMRMGSDDQPEPWVTLGDHDGPVHCLHIDRYKVVSGGQHDRLVRVWDANTGEEISVLDTIELDRDSFRCGVTAMAVQGSRLVTGTCGDVSGVLRYRDFSNCTNPLDAPGVVTEPRSEGGTSKFWEADFEPGVK</sequence>
<gene>
    <name evidence="6" type="ORF">AXG93_1275s1360</name>
</gene>
<feature type="repeat" description="WD" evidence="3">
    <location>
        <begin position="372"/>
        <end position="388"/>
    </location>
</feature>
<feature type="repeat" description="WD" evidence="3">
    <location>
        <begin position="537"/>
        <end position="577"/>
    </location>
</feature>
<evidence type="ECO:0000256" key="5">
    <source>
        <dbReference type="SAM" id="SignalP"/>
    </source>
</evidence>
<dbReference type="PRINTS" id="PR00320">
    <property type="entry name" value="GPROTEINBRPT"/>
</dbReference>
<dbReference type="SUPFAM" id="SSF81383">
    <property type="entry name" value="F-box domain"/>
    <property type="match status" value="1"/>
</dbReference>
<dbReference type="SMART" id="SM00320">
    <property type="entry name" value="WD40"/>
    <property type="match status" value="5"/>
</dbReference>
<keyword evidence="5" id="KW-0732">Signal</keyword>
<dbReference type="InterPro" id="IPR020472">
    <property type="entry name" value="WD40_PAC1"/>
</dbReference>
<feature type="chain" id="PRO_5008051983" description="F-box domain-containing protein" evidence="5">
    <location>
        <begin position="17"/>
        <end position="654"/>
    </location>
</feature>
<dbReference type="Gene3D" id="2.130.10.10">
    <property type="entry name" value="YVTN repeat-like/Quinoprotein amine dehydrogenase"/>
    <property type="match status" value="2"/>
</dbReference>
<dbReference type="Pfam" id="PF00400">
    <property type="entry name" value="WD40"/>
    <property type="match status" value="4"/>
</dbReference>
<dbReference type="InterPro" id="IPR036322">
    <property type="entry name" value="WD40_repeat_dom_sf"/>
</dbReference>
<dbReference type="InterPro" id="IPR019775">
    <property type="entry name" value="WD40_repeat_CS"/>
</dbReference>
<feature type="signal peptide" evidence="5">
    <location>
        <begin position="1"/>
        <end position="16"/>
    </location>
</feature>
<dbReference type="AlphaFoldDB" id="A0A176VP23"/>
<proteinExistence type="predicted"/>
<dbReference type="EMBL" id="LVLJ01003353">
    <property type="protein sequence ID" value="OAE21725.1"/>
    <property type="molecule type" value="Genomic_DNA"/>
</dbReference>
<evidence type="ECO:0000256" key="3">
    <source>
        <dbReference type="PROSITE-ProRule" id="PRU00221"/>
    </source>
</evidence>
<evidence type="ECO:0000313" key="7">
    <source>
        <dbReference type="Proteomes" id="UP000077202"/>
    </source>
</evidence>
<feature type="region of interest" description="Disordered" evidence="4">
    <location>
        <begin position="630"/>
        <end position="654"/>
    </location>
</feature>
<dbReference type="PROSITE" id="PS50082">
    <property type="entry name" value="WD_REPEATS_2"/>
    <property type="match status" value="3"/>
</dbReference>
<dbReference type="Proteomes" id="UP000077202">
    <property type="component" value="Unassembled WGS sequence"/>
</dbReference>
<evidence type="ECO:0000256" key="4">
    <source>
        <dbReference type="SAM" id="MobiDB-lite"/>
    </source>
</evidence>
<protein>
    <recommendedName>
        <fullName evidence="8">F-box domain-containing protein</fullName>
    </recommendedName>
</protein>
<comment type="caution">
    <text evidence="6">The sequence shown here is derived from an EMBL/GenBank/DDBJ whole genome shotgun (WGS) entry which is preliminary data.</text>
</comment>
<dbReference type="InterPro" id="IPR015943">
    <property type="entry name" value="WD40/YVTN_repeat-like_dom_sf"/>
</dbReference>
<dbReference type="PANTHER" id="PTHR19848:SF8">
    <property type="entry name" value="F-BOX AND WD REPEAT DOMAIN CONTAINING 7"/>
    <property type="match status" value="1"/>
</dbReference>
<feature type="repeat" description="WD" evidence="3">
    <location>
        <begin position="322"/>
        <end position="339"/>
    </location>
</feature>